<evidence type="ECO:0000259" key="5">
    <source>
        <dbReference type="PROSITE" id="PS51379"/>
    </source>
</evidence>
<keyword evidence="2 6" id="KW-0560">Oxidoreductase</keyword>
<dbReference type="Gene3D" id="3.50.50.60">
    <property type="entry name" value="FAD/NAD(P)-binding domain"/>
    <property type="match status" value="2"/>
</dbReference>
<dbReference type="NCBIfam" id="TIGR01317">
    <property type="entry name" value="GOGAT_sm_gam"/>
    <property type="match status" value="1"/>
</dbReference>
<dbReference type="PRINTS" id="PR00419">
    <property type="entry name" value="ADXRDTASE"/>
</dbReference>
<evidence type="ECO:0000256" key="2">
    <source>
        <dbReference type="ARBA" id="ARBA00023002"/>
    </source>
</evidence>
<evidence type="ECO:0000313" key="7">
    <source>
        <dbReference type="Proteomes" id="UP000245283"/>
    </source>
</evidence>
<dbReference type="EC" id="1.4.1.13" evidence="6"/>
<protein>
    <submittedName>
        <fullName evidence="6">Glutamate synthase</fullName>
        <ecNumber evidence="6">1.4.1.13</ecNumber>
    </submittedName>
</protein>
<feature type="domain" description="4Fe-4S ferredoxin-type" evidence="5">
    <location>
        <begin position="40"/>
        <end position="71"/>
    </location>
</feature>
<dbReference type="InterPro" id="IPR006005">
    <property type="entry name" value="Glut_synth_ssu1"/>
</dbReference>
<dbReference type="SUPFAM" id="SSF51971">
    <property type="entry name" value="Nucleotide-binding domain"/>
    <property type="match status" value="1"/>
</dbReference>
<dbReference type="PANTHER" id="PTHR43100">
    <property type="entry name" value="GLUTAMATE SYNTHASE [NADPH] SMALL CHAIN"/>
    <property type="match status" value="1"/>
</dbReference>
<dbReference type="InterPro" id="IPR023753">
    <property type="entry name" value="FAD/NAD-binding_dom"/>
</dbReference>
<sequence length="474" mass="51342">MADPRGFLKHRQRELPSERAIPVRIMDWKEIEDSRVDNSAQLKRQASRCMDCGIPFCHFSCPLGNLIPEWNDLTWRDDLPGAIEHLHATNNFPEFTGRLCPAPCESGCVLGINQEPVTIKAVEHAIIDEAWKAGLVEPHVPQYLTGKTVAVIGSGPAGLAAAQQLTRAGHTVAVYEKSDEIGGLLRYGIPEFKLEKAVLDRRLDQMRTEGTVFYTGVDVGGKVNARDLLQRYDAVVVAAGTPMARELPVPGRQLDGIHQAVEFLTDSTRRVHGLPDVGLTAEDKDVVVIGGGDTGSDCIGTSVRQGARSVTSLEIMPQLPSERPDNWPWPTFPKLYKVSTSMAEGGTTLYSTATVEFVGEDGVVSHLRIKTDDEERLIPAQLVLLAMGFLGVAKEGMVEQLGLTTDERNRVERGADFSTATPGVFVAGDAGRGQSLIVWAISEGRAAAAGVDKYLRGSTSLPTPVQAQDVSLML</sequence>
<dbReference type="InterPro" id="IPR017896">
    <property type="entry name" value="4Fe4S_Fe-S-bd"/>
</dbReference>
<accession>A0A2V1K953</accession>
<dbReference type="GO" id="GO:0051536">
    <property type="term" value="F:iron-sulfur cluster binding"/>
    <property type="evidence" value="ECO:0007669"/>
    <property type="project" value="InterPro"/>
</dbReference>
<dbReference type="SUPFAM" id="SSF46548">
    <property type="entry name" value="alpha-helical ferredoxin"/>
    <property type="match status" value="1"/>
</dbReference>
<dbReference type="GO" id="GO:0006537">
    <property type="term" value="P:glutamate biosynthetic process"/>
    <property type="evidence" value="ECO:0007669"/>
    <property type="project" value="UniProtKB-KW"/>
</dbReference>
<evidence type="ECO:0000256" key="3">
    <source>
        <dbReference type="ARBA" id="ARBA00023164"/>
    </source>
</evidence>
<dbReference type="PROSITE" id="PS51379">
    <property type="entry name" value="4FE4S_FER_2"/>
    <property type="match status" value="1"/>
</dbReference>
<keyword evidence="1" id="KW-0028">Amino-acid biosynthesis</keyword>
<comment type="caution">
    <text evidence="6">The sequence shown here is derived from an EMBL/GenBank/DDBJ whole genome shotgun (WGS) entry which is preliminary data.</text>
</comment>
<dbReference type="InterPro" id="IPR009051">
    <property type="entry name" value="Helical_ferredxn"/>
</dbReference>
<dbReference type="PANTHER" id="PTHR43100:SF1">
    <property type="entry name" value="GLUTAMATE SYNTHASE [NADPH] SMALL CHAIN"/>
    <property type="match status" value="1"/>
</dbReference>
<keyword evidence="3" id="KW-0314">Glutamate biosynthesis</keyword>
<name>A0A2V1K953_9ACTO</name>
<evidence type="ECO:0000256" key="4">
    <source>
        <dbReference type="ARBA" id="ARBA00029440"/>
    </source>
</evidence>
<dbReference type="Proteomes" id="UP000245283">
    <property type="component" value="Unassembled WGS sequence"/>
</dbReference>
<dbReference type="AlphaFoldDB" id="A0A2V1K953"/>
<dbReference type="EMBL" id="QETB01000002">
    <property type="protein sequence ID" value="PWF26719.1"/>
    <property type="molecule type" value="Genomic_DNA"/>
</dbReference>
<organism evidence="6 7">
    <name type="scientific">Ancrocorticia populi</name>
    <dbReference type="NCBI Taxonomy" id="2175228"/>
    <lineage>
        <taxon>Bacteria</taxon>
        <taxon>Bacillati</taxon>
        <taxon>Actinomycetota</taxon>
        <taxon>Actinomycetes</taxon>
        <taxon>Actinomycetales</taxon>
        <taxon>Actinomycetaceae</taxon>
        <taxon>Ancrocorticia</taxon>
    </lineage>
</organism>
<comment type="pathway">
    <text evidence="4">Amino-acid biosynthesis.</text>
</comment>
<dbReference type="Pfam" id="PF07992">
    <property type="entry name" value="Pyr_redox_2"/>
    <property type="match status" value="1"/>
</dbReference>
<dbReference type="Pfam" id="PF14691">
    <property type="entry name" value="Fer4_20"/>
    <property type="match status" value="1"/>
</dbReference>
<dbReference type="GO" id="GO:0016639">
    <property type="term" value="F:oxidoreductase activity, acting on the CH-NH2 group of donors, NAD or NADP as acceptor"/>
    <property type="evidence" value="ECO:0007669"/>
    <property type="project" value="InterPro"/>
</dbReference>
<dbReference type="Gene3D" id="1.10.1060.10">
    <property type="entry name" value="Alpha-helical ferredoxin"/>
    <property type="match status" value="1"/>
</dbReference>
<dbReference type="InterPro" id="IPR028261">
    <property type="entry name" value="DPD_II"/>
</dbReference>
<dbReference type="GO" id="GO:0004355">
    <property type="term" value="F:glutamate synthase (NADPH) activity"/>
    <property type="evidence" value="ECO:0007669"/>
    <property type="project" value="UniProtKB-EC"/>
</dbReference>
<dbReference type="OrthoDB" id="9803192at2"/>
<evidence type="ECO:0000256" key="1">
    <source>
        <dbReference type="ARBA" id="ARBA00022605"/>
    </source>
</evidence>
<proteinExistence type="predicted"/>
<reference evidence="7" key="1">
    <citation type="submission" date="2018-05" db="EMBL/GenBank/DDBJ databases">
        <authorList>
            <person name="Li Y."/>
        </authorList>
    </citation>
    <scope>NUCLEOTIDE SEQUENCE [LARGE SCALE GENOMIC DNA]</scope>
    <source>
        <strain evidence="7">sk1b4</strain>
    </source>
</reference>
<dbReference type="RefSeq" id="WP_109093366.1">
    <property type="nucleotide sequence ID" value="NZ_JBQDDV010000079.1"/>
</dbReference>
<dbReference type="InterPro" id="IPR036188">
    <property type="entry name" value="FAD/NAD-bd_sf"/>
</dbReference>
<dbReference type="InterPro" id="IPR051394">
    <property type="entry name" value="Glutamate_Synthase"/>
</dbReference>
<gene>
    <name evidence="6" type="primary">gltD</name>
    <name evidence="6" type="ORF">DD236_05380</name>
</gene>
<keyword evidence="7" id="KW-1185">Reference proteome</keyword>
<evidence type="ECO:0000313" key="6">
    <source>
        <dbReference type="EMBL" id="PWF26719.1"/>
    </source>
</evidence>